<dbReference type="GO" id="GO:0008654">
    <property type="term" value="P:phospholipid biosynthetic process"/>
    <property type="evidence" value="ECO:0007669"/>
    <property type="project" value="UniProtKB-KW"/>
</dbReference>
<dbReference type="GO" id="GO:0005829">
    <property type="term" value="C:cytosol"/>
    <property type="evidence" value="ECO:0007669"/>
    <property type="project" value="TreeGrafter"/>
</dbReference>
<feature type="binding site" evidence="13">
    <location>
        <position position="327"/>
    </location>
    <ligand>
        <name>sn-glycerol 3-phosphate</name>
        <dbReference type="ChEBI" id="CHEBI:57597"/>
    </ligand>
</feature>
<evidence type="ECO:0000259" key="17">
    <source>
        <dbReference type="Pfam" id="PF01210"/>
    </source>
</evidence>
<evidence type="ECO:0000256" key="8">
    <source>
        <dbReference type="ARBA" id="ARBA00023264"/>
    </source>
</evidence>
<dbReference type="GO" id="GO:0046167">
    <property type="term" value="P:glycerol-3-phosphate biosynthetic process"/>
    <property type="evidence" value="ECO:0007669"/>
    <property type="project" value="UniProtKB-UniRule"/>
</dbReference>
<keyword evidence="8 13" id="KW-1208">Phospholipid metabolism</keyword>
<dbReference type="FunFam" id="3.40.50.720:FF:000019">
    <property type="entry name" value="Glycerol-3-phosphate dehydrogenase [NAD(P)+]"/>
    <property type="match status" value="1"/>
</dbReference>
<dbReference type="Pfam" id="PF07479">
    <property type="entry name" value="NAD_Gly3P_dh_C"/>
    <property type="match status" value="1"/>
</dbReference>
<organism evidence="19 20">
    <name type="scientific">Pseudothauera nasutitermitis</name>
    <dbReference type="NCBI Taxonomy" id="2565930"/>
    <lineage>
        <taxon>Bacteria</taxon>
        <taxon>Pseudomonadati</taxon>
        <taxon>Pseudomonadota</taxon>
        <taxon>Betaproteobacteria</taxon>
        <taxon>Rhodocyclales</taxon>
        <taxon>Zoogloeaceae</taxon>
        <taxon>Pseudothauera</taxon>
    </lineage>
</organism>
<evidence type="ECO:0000256" key="5">
    <source>
        <dbReference type="ARBA" id="ARBA00023027"/>
    </source>
</evidence>
<evidence type="ECO:0000259" key="18">
    <source>
        <dbReference type="Pfam" id="PF07479"/>
    </source>
</evidence>
<comment type="subcellular location">
    <subcellularLocation>
        <location evidence="13">Cytoplasm</location>
    </subcellularLocation>
</comment>
<dbReference type="GO" id="GO:0141152">
    <property type="term" value="F:glycerol-3-phosphate dehydrogenase (NAD+) activity"/>
    <property type="evidence" value="ECO:0007669"/>
    <property type="project" value="RHEA"/>
</dbReference>
<dbReference type="GO" id="GO:0005975">
    <property type="term" value="P:carbohydrate metabolic process"/>
    <property type="evidence" value="ECO:0007669"/>
    <property type="project" value="InterPro"/>
</dbReference>
<dbReference type="InterPro" id="IPR006168">
    <property type="entry name" value="G3P_DH_NAD-dep"/>
</dbReference>
<comment type="similarity">
    <text evidence="1 13 14">Belongs to the NAD-dependent glycerol-3-phosphate dehydrogenase family.</text>
</comment>
<dbReference type="InterPro" id="IPR013328">
    <property type="entry name" value="6PGD_dom2"/>
</dbReference>
<dbReference type="PANTHER" id="PTHR11728:SF1">
    <property type="entry name" value="GLYCEROL-3-PHOSPHATE DEHYDROGENASE [NAD(+)] 2, CHLOROPLASTIC"/>
    <property type="match status" value="1"/>
</dbReference>
<keyword evidence="16" id="KW-1133">Transmembrane helix</keyword>
<dbReference type="InterPro" id="IPR008927">
    <property type="entry name" value="6-PGluconate_DH-like_C_sf"/>
</dbReference>
<dbReference type="GO" id="GO:0051287">
    <property type="term" value="F:NAD binding"/>
    <property type="evidence" value="ECO:0007669"/>
    <property type="project" value="InterPro"/>
</dbReference>
<dbReference type="GO" id="GO:0046168">
    <property type="term" value="P:glycerol-3-phosphate catabolic process"/>
    <property type="evidence" value="ECO:0007669"/>
    <property type="project" value="InterPro"/>
</dbReference>
<dbReference type="Proteomes" id="UP000308430">
    <property type="component" value="Unassembled WGS sequence"/>
</dbReference>
<feature type="domain" description="Glycerol-3-phosphate dehydrogenase NAD-dependent C-terminal" evidence="18">
    <location>
        <begin position="263"/>
        <end position="403"/>
    </location>
</feature>
<dbReference type="Pfam" id="PF01210">
    <property type="entry name" value="NAD_Gly3P_dh_N"/>
    <property type="match status" value="1"/>
</dbReference>
<keyword evidence="3 13" id="KW-0521">NADP</keyword>
<dbReference type="OrthoDB" id="9812273at2"/>
<keyword evidence="16" id="KW-0472">Membrane</keyword>
<feature type="active site" description="Proton acceptor" evidence="13">
    <location>
        <position position="274"/>
    </location>
</feature>
<dbReference type="NCBIfam" id="NF000942">
    <property type="entry name" value="PRK00094.1-4"/>
    <property type="match status" value="1"/>
</dbReference>
<dbReference type="FunFam" id="1.10.1040.10:FF:000001">
    <property type="entry name" value="Glycerol-3-phosphate dehydrogenase [NAD(P)+]"/>
    <property type="match status" value="1"/>
</dbReference>
<dbReference type="PRINTS" id="PR00077">
    <property type="entry name" value="GPDHDRGNASE"/>
</dbReference>
<feature type="binding site" evidence="13">
    <location>
        <position position="223"/>
    </location>
    <ligand>
        <name>NADPH</name>
        <dbReference type="ChEBI" id="CHEBI:57783"/>
    </ligand>
</feature>
<dbReference type="SUPFAM" id="SSF48179">
    <property type="entry name" value="6-phosphogluconate dehydrogenase C-terminal domain-like"/>
    <property type="match status" value="1"/>
</dbReference>
<evidence type="ECO:0000256" key="15">
    <source>
        <dbReference type="SAM" id="MobiDB-lite"/>
    </source>
</evidence>
<feature type="binding site" evidence="13">
    <location>
        <position position="338"/>
    </location>
    <ligand>
        <name>sn-glycerol 3-phosphate</name>
        <dbReference type="ChEBI" id="CHEBI:57597"/>
    </ligand>
</feature>
<evidence type="ECO:0000256" key="11">
    <source>
        <dbReference type="ARBA" id="ARBA00069372"/>
    </source>
</evidence>
<comment type="function">
    <text evidence="13">Catalyzes the reduction of the glycolytic intermediate dihydroxyacetone phosphate (DHAP) to sn-glycerol 3-phosphate (G3P), the key precursor for phospholipid synthesis.</text>
</comment>
<comment type="catalytic activity">
    <reaction evidence="13">
        <text>sn-glycerol 3-phosphate + NAD(+) = dihydroxyacetone phosphate + NADH + H(+)</text>
        <dbReference type="Rhea" id="RHEA:11092"/>
        <dbReference type="ChEBI" id="CHEBI:15378"/>
        <dbReference type="ChEBI" id="CHEBI:57540"/>
        <dbReference type="ChEBI" id="CHEBI:57597"/>
        <dbReference type="ChEBI" id="CHEBI:57642"/>
        <dbReference type="ChEBI" id="CHEBI:57945"/>
        <dbReference type="EC" id="1.1.1.94"/>
    </reaction>
</comment>
<evidence type="ECO:0000256" key="16">
    <source>
        <dbReference type="SAM" id="Phobius"/>
    </source>
</evidence>
<feature type="binding site" evidence="13">
    <location>
        <position position="364"/>
    </location>
    <ligand>
        <name>NADPH</name>
        <dbReference type="ChEBI" id="CHEBI:57783"/>
    </ligand>
</feature>
<evidence type="ECO:0000256" key="2">
    <source>
        <dbReference type="ARBA" id="ARBA00022516"/>
    </source>
</evidence>
<name>A0A4V3WBA4_9RHOO</name>
<feature type="binding site" evidence="13">
    <location>
        <position position="98"/>
    </location>
    <ligand>
        <name>NADPH</name>
        <dbReference type="ChEBI" id="CHEBI:57783"/>
    </ligand>
</feature>
<evidence type="ECO:0000256" key="6">
    <source>
        <dbReference type="ARBA" id="ARBA00023098"/>
    </source>
</evidence>
<feature type="domain" description="Glycerol-3-phosphate dehydrogenase NAD-dependent N-terminal" evidence="17">
    <location>
        <begin position="89"/>
        <end position="242"/>
    </location>
</feature>
<feature type="binding site" evidence="13">
    <location>
        <position position="190"/>
    </location>
    <ligand>
        <name>sn-glycerol 3-phosphate</name>
        <dbReference type="ChEBI" id="CHEBI:57597"/>
    </ligand>
</feature>
<dbReference type="HAMAP" id="MF_00394">
    <property type="entry name" value="NAD_Glyc3P_dehydrog"/>
    <property type="match status" value="1"/>
</dbReference>
<feature type="region of interest" description="Disordered" evidence="15">
    <location>
        <begin position="1"/>
        <end position="79"/>
    </location>
</feature>
<dbReference type="Gene3D" id="3.40.50.720">
    <property type="entry name" value="NAD(P)-binding Rossmann-like Domain"/>
    <property type="match status" value="1"/>
</dbReference>
<evidence type="ECO:0000313" key="20">
    <source>
        <dbReference type="Proteomes" id="UP000308430"/>
    </source>
</evidence>
<dbReference type="UniPathway" id="UPA00940"/>
<feature type="binding site" evidence="13">
    <location>
        <position position="338"/>
    </location>
    <ligand>
        <name>NADPH</name>
        <dbReference type="ChEBI" id="CHEBI:57783"/>
    </ligand>
</feature>
<dbReference type="InterPro" id="IPR036291">
    <property type="entry name" value="NAD(P)-bd_dom_sf"/>
</dbReference>
<keyword evidence="16" id="KW-0812">Transmembrane</keyword>
<keyword evidence="13" id="KW-0547">Nucleotide-binding</keyword>
<keyword evidence="13" id="KW-0963">Cytoplasm</keyword>
<keyword evidence="4 13" id="KW-0560">Oxidoreductase</keyword>
<dbReference type="EMBL" id="SSOC01000007">
    <property type="protein sequence ID" value="THF62347.1"/>
    <property type="molecule type" value="Genomic_DNA"/>
</dbReference>
<dbReference type="GO" id="GO:0006650">
    <property type="term" value="P:glycerophospholipid metabolic process"/>
    <property type="evidence" value="ECO:0007669"/>
    <property type="project" value="UniProtKB-UniRule"/>
</dbReference>
<dbReference type="PANTHER" id="PTHR11728">
    <property type="entry name" value="GLYCEROL-3-PHOSPHATE DEHYDROGENASE"/>
    <property type="match status" value="1"/>
</dbReference>
<comment type="caution">
    <text evidence="13">Lacks conserved residue(s) required for the propagation of feature annotation.</text>
</comment>
<feature type="binding site" evidence="13">
    <location>
        <position position="134"/>
    </location>
    <ligand>
        <name>NADPH</name>
        <dbReference type="ChEBI" id="CHEBI:57783"/>
    </ligand>
</feature>
<feature type="compositionally biased region" description="Basic and acidic residues" evidence="15">
    <location>
        <begin position="41"/>
        <end position="64"/>
    </location>
</feature>
<dbReference type="PROSITE" id="PS00957">
    <property type="entry name" value="NAD_G3PDH"/>
    <property type="match status" value="1"/>
</dbReference>
<keyword evidence="7 13" id="KW-0594">Phospholipid biosynthesis</keyword>
<evidence type="ECO:0000313" key="19">
    <source>
        <dbReference type="EMBL" id="THF62347.1"/>
    </source>
</evidence>
<evidence type="ECO:0000256" key="4">
    <source>
        <dbReference type="ARBA" id="ARBA00023002"/>
    </source>
</evidence>
<feature type="binding site" evidence="13">
    <location>
        <position position="337"/>
    </location>
    <ligand>
        <name>sn-glycerol 3-phosphate</name>
        <dbReference type="ChEBI" id="CHEBI:57597"/>
    </ligand>
</feature>
<dbReference type="EC" id="1.1.1.94" evidence="10 13"/>
<feature type="binding site" evidence="13">
    <location>
        <position position="221"/>
    </location>
    <ligand>
        <name>sn-glycerol 3-phosphate</name>
        <dbReference type="ChEBI" id="CHEBI:57597"/>
    </ligand>
</feature>
<dbReference type="NCBIfam" id="NF000940">
    <property type="entry name" value="PRK00094.1-2"/>
    <property type="match status" value="1"/>
</dbReference>
<accession>A0A4V3WBA4</accession>
<evidence type="ECO:0000256" key="1">
    <source>
        <dbReference type="ARBA" id="ARBA00011009"/>
    </source>
</evidence>
<protein>
    <recommendedName>
        <fullName evidence="11 13">Glycerol-3-phosphate dehydrogenase [NAD(P)+]</fullName>
        <ecNumber evidence="10 13">1.1.1.94</ecNumber>
    </recommendedName>
    <alternativeName>
        <fullName evidence="13">NAD(P)(+)-dependent glycerol-3-phosphate dehydrogenase</fullName>
    </alternativeName>
    <alternativeName>
        <fullName evidence="12 13">NAD(P)H-dependent dihydroxyacetone-phosphate reductase</fullName>
    </alternativeName>
</protein>
<feature type="binding site" evidence="13">
    <location>
        <position position="190"/>
    </location>
    <ligand>
        <name>NADPH</name>
        <dbReference type="ChEBI" id="CHEBI:57783"/>
    </ligand>
</feature>
<dbReference type="SUPFAM" id="SSF51735">
    <property type="entry name" value="NAD(P)-binding Rossmann-fold domains"/>
    <property type="match status" value="1"/>
</dbReference>
<dbReference type="AlphaFoldDB" id="A0A4V3WBA4"/>
<dbReference type="InterPro" id="IPR006109">
    <property type="entry name" value="G3P_DH_NAD-dep_C"/>
</dbReference>
<proteinExistence type="inferred from homology"/>
<keyword evidence="2 13" id="KW-0444">Lipid biosynthesis</keyword>
<gene>
    <name evidence="13" type="primary">gpsA</name>
    <name evidence="19" type="ORF">E6C76_18685</name>
</gene>
<evidence type="ECO:0000256" key="3">
    <source>
        <dbReference type="ARBA" id="ARBA00022857"/>
    </source>
</evidence>
<dbReference type="InterPro" id="IPR011128">
    <property type="entry name" value="G3P_DH_NAD-dep_N"/>
</dbReference>
<feature type="transmembrane region" description="Helical" evidence="16">
    <location>
        <begin position="82"/>
        <end position="106"/>
    </location>
</feature>
<evidence type="ECO:0000256" key="10">
    <source>
        <dbReference type="ARBA" id="ARBA00066687"/>
    </source>
</evidence>
<feature type="compositionally biased region" description="Basic residues" evidence="15">
    <location>
        <begin position="70"/>
        <end position="79"/>
    </location>
</feature>
<feature type="binding site" evidence="13">
    <location>
        <position position="274"/>
    </location>
    <ligand>
        <name>sn-glycerol 3-phosphate</name>
        <dbReference type="ChEBI" id="CHEBI:57597"/>
    </ligand>
</feature>
<comment type="catalytic activity">
    <reaction evidence="9">
        <text>sn-glycerol 3-phosphate + NADP(+) = dihydroxyacetone phosphate + NADPH + H(+)</text>
        <dbReference type="Rhea" id="RHEA:11096"/>
        <dbReference type="ChEBI" id="CHEBI:15378"/>
        <dbReference type="ChEBI" id="CHEBI:57597"/>
        <dbReference type="ChEBI" id="CHEBI:57642"/>
        <dbReference type="ChEBI" id="CHEBI:57783"/>
        <dbReference type="ChEBI" id="CHEBI:58349"/>
        <dbReference type="EC" id="1.1.1.94"/>
    </reaction>
    <physiologicalReaction direction="right-to-left" evidence="9">
        <dbReference type="Rhea" id="RHEA:11098"/>
    </physiologicalReaction>
</comment>
<feature type="binding site" evidence="13">
    <location>
        <position position="339"/>
    </location>
    <ligand>
        <name>sn-glycerol 3-phosphate</name>
        <dbReference type="ChEBI" id="CHEBI:57597"/>
    </ligand>
</feature>
<feature type="binding site" evidence="13">
    <location>
        <position position="219"/>
    </location>
    <ligand>
        <name>sn-glycerol 3-phosphate</name>
        <dbReference type="ChEBI" id="CHEBI:57597"/>
    </ligand>
</feature>
<evidence type="ECO:0000256" key="14">
    <source>
        <dbReference type="RuleBase" id="RU000437"/>
    </source>
</evidence>
<evidence type="ECO:0000256" key="7">
    <source>
        <dbReference type="ARBA" id="ARBA00023209"/>
    </source>
</evidence>
<keyword evidence="6 13" id="KW-0443">Lipid metabolism</keyword>
<evidence type="ECO:0000256" key="9">
    <source>
        <dbReference type="ARBA" id="ARBA00052716"/>
    </source>
</evidence>
<dbReference type="GO" id="GO:0141153">
    <property type="term" value="F:glycerol-3-phosphate dehydrogenase (NADP+) activity"/>
    <property type="evidence" value="ECO:0007669"/>
    <property type="project" value="RHEA"/>
</dbReference>
<keyword evidence="20" id="KW-1185">Reference proteome</keyword>
<reference evidence="19 20" key="1">
    <citation type="submission" date="2019-04" db="EMBL/GenBank/DDBJ databases">
        <title>Azoarcus nasutitermitis sp. nov. isolated from termite nest.</title>
        <authorList>
            <person name="Lin S.-Y."/>
            <person name="Hameed A."/>
            <person name="Hsu Y.-H."/>
            <person name="Young C.-C."/>
        </authorList>
    </citation>
    <scope>NUCLEOTIDE SEQUENCE [LARGE SCALE GENOMIC DNA]</scope>
    <source>
        <strain evidence="19 20">CC-YHH838</strain>
    </source>
</reference>
<evidence type="ECO:0000256" key="13">
    <source>
        <dbReference type="HAMAP-Rule" id="MF_00394"/>
    </source>
</evidence>
<keyword evidence="5 13" id="KW-0520">NAD</keyword>
<comment type="caution">
    <text evidence="19">The sequence shown here is derived from an EMBL/GenBank/DDBJ whole genome shotgun (WGS) entry which is preliminary data.</text>
</comment>
<dbReference type="Gene3D" id="1.10.1040.10">
    <property type="entry name" value="N-(1-d-carboxylethyl)-l-norvaline Dehydrogenase, domain 2"/>
    <property type="match status" value="1"/>
</dbReference>
<evidence type="ECO:0000256" key="12">
    <source>
        <dbReference type="ARBA" id="ARBA00080511"/>
    </source>
</evidence>
<sequence length="414" mass="44243">MGQGTRPGRRHHLDRGAPARRQAHRAGDRRTRRRPAQRGRSSADRLRGREGRGPRPDRHADRRLGTGAPPRRRHRLRARHRSLGAVGVQIAVLGAGAWGTALALAFHGPHRVTLWGYEAEHVAELRAQRENRRYLPGVALPEDLEVTASIDEAAAEADLHLVVTPLIGLRATVRALQRVRPGTPLVWACKGLEAGSGRLPHEIVEEELGQDAPCGVLTGPSFAAEVARGQPTAITLASRDAAFVEHWLPVLHQPLLRVYANTDLVGAEIGGALKNVMAIAAGVSDGMGFGLNARAALITRGLAEIARLAVALGGRPETLMGLAGMGDLILTCTGDLSRNRRVGLALAQGKTLDVILRELGHVAEGVPTAREVAALAARHGVEMPLCEAVDALLHRGLSAAEAVDRLLARDPKHE</sequence>
<feature type="binding site" evidence="13">
    <location>
        <position position="362"/>
    </location>
    <ligand>
        <name>NADPH</name>
        <dbReference type="ChEBI" id="CHEBI:57783"/>
    </ligand>
</feature>
<comment type="pathway">
    <text evidence="13">Membrane lipid metabolism; glycerophospholipid metabolism.</text>
</comment>